<feature type="region of interest" description="Disordered" evidence="2">
    <location>
        <begin position="1"/>
        <end position="22"/>
    </location>
</feature>
<sequence>MSQDVLPSTPLTPSPSPSGRPPLVVGLDLGGTKMAAALVDAGGALQGPVSSCPTPAHDGPAAMLDAISGLIKKVVEAGTHQEPGKAAPIAAVGIGTAGVVDVERGTILASTDAITGWAGTQVAAGVQERLAAQGLGELPIHVENDVDAYAAGEAWLGAGSGAEVVLMVAVGTGVGGALVLEGRTRRGAHHVAGEIGHVPVPGAQGEPCTCGRTGHLEGITAGPQIHRRYLAKGGDADVPDARGVEERAAAGDGIAAEVYRDSAVCLGKALAGLVTVIDPDIVVVSGGLARAGDLWWEPLRQSFAAEIIAPLAPIKILPATLGTTAPIVGAARGALALASSNDNHRP</sequence>
<dbReference type="SUPFAM" id="SSF53067">
    <property type="entry name" value="Actin-like ATPase domain"/>
    <property type="match status" value="1"/>
</dbReference>
<evidence type="ECO:0000313" key="3">
    <source>
        <dbReference type="EMBL" id="OLO47224.1"/>
    </source>
</evidence>
<dbReference type="EMBL" id="MSKL01000034">
    <property type="protein sequence ID" value="OLO47224.1"/>
    <property type="molecule type" value="Genomic_DNA"/>
</dbReference>
<evidence type="ECO:0000313" key="4">
    <source>
        <dbReference type="Proteomes" id="UP000186394"/>
    </source>
</evidence>
<dbReference type="PANTHER" id="PTHR18964">
    <property type="entry name" value="ROK (REPRESSOR, ORF, KINASE) FAMILY"/>
    <property type="match status" value="1"/>
</dbReference>
<dbReference type="InterPro" id="IPR000600">
    <property type="entry name" value="ROK"/>
</dbReference>
<name>A0A1Q8VGP0_9ACTO</name>
<accession>A0A1Q8VGP0</accession>
<dbReference type="PROSITE" id="PS01125">
    <property type="entry name" value="ROK"/>
    <property type="match status" value="1"/>
</dbReference>
<evidence type="ECO:0000256" key="1">
    <source>
        <dbReference type="ARBA" id="ARBA00006479"/>
    </source>
</evidence>
<dbReference type="AlphaFoldDB" id="A0A1Q8VGP0"/>
<dbReference type="RefSeq" id="WP_075419131.1">
    <property type="nucleotide sequence ID" value="NZ_MSKL01000034.1"/>
</dbReference>
<feature type="compositionally biased region" description="Pro residues" evidence="2">
    <location>
        <begin position="10"/>
        <end position="20"/>
    </location>
</feature>
<reference evidence="3 4" key="1">
    <citation type="submission" date="2016-12" db="EMBL/GenBank/DDBJ databases">
        <title>Genomic comparison of strains in the 'Actinomyces naeslundii' group.</title>
        <authorList>
            <person name="Mughal S.R."/>
            <person name="Do T."/>
            <person name="Gilbert S.C."/>
            <person name="Witherden E.A."/>
            <person name="Didelot X."/>
            <person name="Beighton D."/>
        </authorList>
    </citation>
    <scope>NUCLEOTIDE SEQUENCE [LARGE SCALE GENOMIC DNA]</scope>
    <source>
        <strain evidence="3 4">P6N</strain>
    </source>
</reference>
<comment type="caution">
    <text evidence="3">The sequence shown here is derived from an EMBL/GenBank/DDBJ whole genome shotgun (WGS) entry which is preliminary data.</text>
</comment>
<dbReference type="Proteomes" id="UP000186394">
    <property type="component" value="Unassembled WGS sequence"/>
</dbReference>
<organism evidence="3 4">
    <name type="scientific">Actinomyces oris</name>
    <dbReference type="NCBI Taxonomy" id="544580"/>
    <lineage>
        <taxon>Bacteria</taxon>
        <taxon>Bacillati</taxon>
        <taxon>Actinomycetota</taxon>
        <taxon>Actinomycetes</taxon>
        <taxon>Actinomycetales</taxon>
        <taxon>Actinomycetaceae</taxon>
        <taxon>Actinomyces</taxon>
    </lineage>
</organism>
<keyword evidence="3" id="KW-0808">Transferase</keyword>
<dbReference type="Gene3D" id="3.30.420.40">
    <property type="match status" value="2"/>
</dbReference>
<dbReference type="PANTHER" id="PTHR18964:SF169">
    <property type="entry name" value="N-ACETYLMANNOSAMINE KINASE"/>
    <property type="match status" value="1"/>
</dbReference>
<dbReference type="GO" id="GO:0016301">
    <property type="term" value="F:kinase activity"/>
    <property type="evidence" value="ECO:0007669"/>
    <property type="project" value="UniProtKB-KW"/>
</dbReference>
<dbReference type="InterPro" id="IPR043129">
    <property type="entry name" value="ATPase_NBD"/>
</dbReference>
<dbReference type="InterPro" id="IPR049874">
    <property type="entry name" value="ROK_cs"/>
</dbReference>
<gene>
    <name evidence="3" type="ORF">BKH28_12615</name>
</gene>
<comment type="similarity">
    <text evidence="1">Belongs to the ROK (NagC/XylR) family.</text>
</comment>
<dbReference type="Pfam" id="PF00480">
    <property type="entry name" value="ROK"/>
    <property type="match status" value="1"/>
</dbReference>
<protein>
    <submittedName>
        <fullName evidence="3">Glucokinase</fullName>
    </submittedName>
</protein>
<proteinExistence type="inferred from homology"/>
<dbReference type="OrthoDB" id="8772678at2"/>
<evidence type="ECO:0000256" key="2">
    <source>
        <dbReference type="SAM" id="MobiDB-lite"/>
    </source>
</evidence>
<keyword evidence="3" id="KW-0418">Kinase</keyword>